<sequence length="100" mass="11350">KYPIIISLKVCIREFREIFDKGYQALLYSFIDKYSTCAIKLIRKFSESMKNDLEAIENAVSSPLSNGFVEGTNNKVKMVKRTMCGRCGCKLLAAKLMVKV</sequence>
<name>A0A1H7Q4V2_RUMAL</name>
<gene>
    <name evidence="2" type="ORF">SAMN05216469_12828</name>
</gene>
<feature type="domain" description="Transposase IS204/IS1001/IS1096/IS1165 DDE" evidence="1">
    <location>
        <begin position="14"/>
        <end position="85"/>
    </location>
</feature>
<protein>
    <submittedName>
        <fullName evidence="2">Transposase</fullName>
    </submittedName>
</protein>
<evidence type="ECO:0000313" key="2">
    <source>
        <dbReference type="EMBL" id="SEL42337.1"/>
    </source>
</evidence>
<dbReference type="PANTHER" id="PTHR33498:SF1">
    <property type="entry name" value="TRANSPOSASE FOR INSERTION SEQUENCE ELEMENT IS1557"/>
    <property type="match status" value="1"/>
</dbReference>
<accession>A0A1H7Q4V2</accession>
<dbReference type="InterPro" id="IPR002560">
    <property type="entry name" value="Transposase_DDE"/>
</dbReference>
<reference evidence="2 3" key="1">
    <citation type="submission" date="2016-10" db="EMBL/GenBank/DDBJ databases">
        <authorList>
            <person name="de Groot N.N."/>
        </authorList>
    </citation>
    <scope>NUCLEOTIDE SEQUENCE [LARGE SCALE GENOMIC DNA]</scope>
    <source>
        <strain evidence="2 3">KH2T6</strain>
    </source>
</reference>
<dbReference type="OrthoDB" id="287363at2"/>
<dbReference type="RefSeq" id="WP_139199894.1">
    <property type="nucleotide sequence ID" value="NZ_FOAT01000028.1"/>
</dbReference>
<dbReference type="EMBL" id="FOAT01000028">
    <property type="protein sequence ID" value="SEL42337.1"/>
    <property type="molecule type" value="Genomic_DNA"/>
</dbReference>
<proteinExistence type="predicted"/>
<dbReference type="Proteomes" id="UP000186015">
    <property type="component" value="Unassembled WGS sequence"/>
</dbReference>
<feature type="non-terminal residue" evidence="2">
    <location>
        <position position="1"/>
    </location>
</feature>
<organism evidence="2 3">
    <name type="scientific">Ruminococcus albus</name>
    <dbReference type="NCBI Taxonomy" id="1264"/>
    <lineage>
        <taxon>Bacteria</taxon>
        <taxon>Bacillati</taxon>
        <taxon>Bacillota</taxon>
        <taxon>Clostridia</taxon>
        <taxon>Eubacteriales</taxon>
        <taxon>Oscillospiraceae</taxon>
        <taxon>Ruminococcus</taxon>
    </lineage>
</organism>
<evidence type="ECO:0000313" key="3">
    <source>
        <dbReference type="Proteomes" id="UP000186015"/>
    </source>
</evidence>
<evidence type="ECO:0000259" key="1">
    <source>
        <dbReference type="Pfam" id="PF01610"/>
    </source>
</evidence>
<dbReference type="PANTHER" id="PTHR33498">
    <property type="entry name" value="TRANSPOSASE FOR INSERTION SEQUENCE ELEMENT IS1557"/>
    <property type="match status" value="1"/>
</dbReference>
<dbReference type="AlphaFoldDB" id="A0A1H7Q4V2"/>
<dbReference type="Pfam" id="PF01610">
    <property type="entry name" value="DDE_Tnp_ISL3"/>
    <property type="match status" value="1"/>
</dbReference>
<dbReference type="InterPro" id="IPR047951">
    <property type="entry name" value="Transpos_ISL3"/>
</dbReference>